<evidence type="ECO:0000313" key="1">
    <source>
        <dbReference type="EMBL" id="JAD89848.1"/>
    </source>
</evidence>
<name>A0A0A9DT26_ARUDO</name>
<reference evidence="1" key="1">
    <citation type="submission" date="2014-09" db="EMBL/GenBank/DDBJ databases">
        <authorList>
            <person name="Magalhaes I.L.F."/>
            <person name="Oliveira U."/>
            <person name="Santos F.R."/>
            <person name="Vidigal T.H.D.A."/>
            <person name="Brescovit A.D."/>
            <person name="Santos A.J."/>
        </authorList>
    </citation>
    <scope>NUCLEOTIDE SEQUENCE</scope>
    <source>
        <tissue evidence="1">Shoot tissue taken approximately 20 cm above the soil surface</tissue>
    </source>
</reference>
<accession>A0A0A9DT26</accession>
<organism evidence="1">
    <name type="scientific">Arundo donax</name>
    <name type="common">Giant reed</name>
    <name type="synonym">Donax arundinaceus</name>
    <dbReference type="NCBI Taxonomy" id="35708"/>
    <lineage>
        <taxon>Eukaryota</taxon>
        <taxon>Viridiplantae</taxon>
        <taxon>Streptophyta</taxon>
        <taxon>Embryophyta</taxon>
        <taxon>Tracheophyta</taxon>
        <taxon>Spermatophyta</taxon>
        <taxon>Magnoliopsida</taxon>
        <taxon>Liliopsida</taxon>
        <taxon>Poales</taxon>
        <taxon>Poaceae</taxon>
        <taxon>PACMAD clade</taxon>
        <taxon>Arundinoideae</taxon>
        <taxon>Arundineae</taxon>
        <taxon>Arundo</taxon>
    </lineage>
</organism>
<protein>
    <submittedName>
        <fullName evidence="1">Uncharacterized protein</fullName>
    </submittedName>
</protein>
<reference evidence="1" key="2">
    <citation type="journal article" date="2015" name="Data Brief">
        <title>Shoot transcriptome of the giant reed, Arundo donax.</title>
        <authorList>
            <person name="Barrero R.A."/>
            <person name="Guerrero F.D."/>
            <person name="Moolhuijzen P."/>
            <person name="Goolsby J.A."/>
            <person name="Tidwell J."/>
            <person name="Bellgard S.E."/>
            <person name="Bellgard M.I."/>
        </authorList>
    </citation>
    <scope>NUCLEOTIDE SEQUENCE</scope>
    <source>
        <tissue evidence="1">Shoot tissue taken approximately 20 cm above the soil surface</tissue>
    </source>
</reference>
<sequence>MISAVHACGTNPQKLELSACTPCEFAHRSPFVSTPRLEHLIWCPVLLGN</sequence>
<proteinExistence type="predicted"/>
<dbReference type="EMBL" id="GBRH01208047">
    <property type="protein sequence ID" value="JAD89848.1"/>
    <property type="molecule type" value="Transcribed_RNA"/>
</dbReference>
<dbReference type="AlphaFoldDB" id="A0A0A9DT26"/>